<evidence type="ECO:0000259" key="2">
    <source>
        <dbReference type="PROSITE" id="PS50110"/>
    </source>
</evidence>
<comment type="caution">
    <text evidence="3">The sequence shown here is derived from an EMBL/GenBank/DDBJ whole genome shotgun (WGS) entry which is preliminary data.</text>
</comment>
<dbReference type="InterPro" id="IPR052893">
    <property type="entry name" value="TCS_response_regulator"/>
</dbReference>
<feature type="modified residue" description="4-aspartylphosphate" evidence="1">
    <location>
        <position position="67"/>
    </location>
</feature>
<evidence type="ECO:0000256" key="1">
    <source>
        <dbReference type="PROSITE-ProRule" id="PRU00169"/>
    </source>
</evidence>
<gene>
    <name evidence="3" type="primary">rcp1_3</name>
    <name evidence="3" type="ORF">Pla22_35490</name>
</gene>
<feature type="domain" description="Response regulatory" evidence="2">
    <location>
        <begin position="14"/>
        <end position="137"/>
    </location>
</feature>
<evidence type="ECO:0000313" key="3">
    <source>
        <dbReference type="EMBL" id="TWT50806.1"/>
    </source>
</evidence>
<sequence>MHPEQANLEKPIRCVMLVDDDSTDNFLHTRLLNRSGIVDEILVFEDAEAALDYLRAPVKQVDLICLDINMPRMTGLEFVNEFEGFWDPSQKKPLIVILTTSVEPSAIELTKKVPRLVAAEPKPLRLQLIETISKKYFRSDEIV</sequence>
<reference evidence="3 4" key="1">
    <citation type="submission" date="2019-02" db="EMBL/GenBank/DDBJ databases">
        <title>Deep-cultivation of Planctomycetes and their phenomic and genomic characterization uncovers novel biology.</title>
        <authorList>
            <person name="Wiegand S."/>
            <person name="Jogler M."/>
            <person name="Boedeker C."/>
            <person name="Pinto D."/>
            <person name="Vollmers J."/>
            <person name="Rivas-Marin E."/>
            <person name="Kohn T."/>
            <person name="Peeters S.H."/>
            <person name="Heuer A."/>
            <person name="Rast P."/>
            <person name="Oberbeckmann S."/>
            <person name="Bunk B."/>
            <person name="Jeske O."/>
            <person name="Meyerdierks A."/>
            <person name="Storesund J.E."/>
            <person name="Kallscheuer N."/>
            <person name="Luecker S."/>
            <person name="Lage O.M."/>
            <person name="Pohl T."/>
            <person name="Merkel B.J."/>
            <person name="Hornburger P."/>
            <person name="Mueller R.-W."/>
            <person name="Bruemmer F."/>
            <person name="Labrenz M."/>
            <person name="Spormann A.M."/>
            <person name="Op Den Camp H."/>
            <person name="Overmann J."/>
            <person name="Amann R."/>
            <person name="Jetten M.S.M."/>
            <person name="Mascher T."/>
            <person name="Medema M.H."/>
            <person name="Devos D.P."/>
            <person name="Kaster A.-K."/>
            <person name="Ovreas L."/>
            <person name="Rohde M."/>
            <person name="Galperin M.Y."/>
            <person name="Jogler C."/>
        </authorList>
    </citation>
    <scope>NUCLEOTIDE SEQUENCE [LARGE SCALE GENOMIC DNA]</scope>
    <source>
        <strain evidence="3 4">Pla22</strain>
    </source>
</reference>
<dbReference type="Gene3D" id="3.40.50.2300">
    <property type="match status" value="1"/>
</dbReference>
<dbReference type="SMART" id="SM00448">
    <property type="entry name" value="REC"/>
    <property type="match status" value="1"/>
</dbReference>
<dbReference type="Proteomes" id="UP000316598">
    <property type="component" value="Unassembled WGS sequence"/>
</dbReference>
<accession>A0A5C5WJ58</accession>
<dbReference type="SUPFAM" id="SSF52172">
    <property type="entry name" value="CheY-like"/>
    <property type="match status" value="1"/>
</dbReference>
<evidence type="ECO:0000313" key="4">
    <source>
        <dbReference type="Proteomes" id="UP000316598"/>
    </source>
</evidence>
<name>A0A5C5WJ58_9BACT</name>
<proteinExistence type="predicted"/>
<dbReference type="PANTHER" id="PTHR44520">
    <property type="entry name" value="RESPONSE REGULATOR RCP1-RELATED"/>
    <property type="match status" value="1"/>
</dbReference>
<dbReference type="EMBL" id="SJPI01000002">
    <property type="protein sequence ID" value="TWT50806.1"/>
    <property type="molecule type" value="Genomic_DNA"/>
</dbReference>
<dbReference type="InterPro" id="IPR001789">
    <property type="entry name" value="Sig_transdc_resp-reg_receiver"/>
</dbReference>
<keyword evidence="4" id="KW-1185">Reference proteome</keyword>
<protein>
    <submittedName>
        <fullName evidence="3">Response regulator rcp1</fullName>
    </submittedName>
</protein>
<keyword evidence="1" id="KW-0597">Phosphoprotein</keyword>
<dbReference type="Pfam" id="PF00072">
    <property type="entry name" value="Response_reg"/>
    <property type="match status" value="1"/>
</dbReference>
<organism evidence="3 4">
    <name type="scientific">Rubripirellula amarantea</name>
    <dbReference type="NCBI Taxonomy" id="2527999"/>
    <lineage>
        <taxon>Bacteria</taxon>
        <taxon>Pseudomonadati</taxon>
        <taxon>Planctomycetota</taxon>
        <taxon>Planctomycetia</taxon>
        <taxon>Pirellulales</taxon>
        <taxon>Pirellulaceae</taxon>
        <taxon>Rubripirellula</taxon>
    </lineage>
</organism>
<dbReference type="AlphaFoldDB" id="A0A5C5WJ58"/>
<dbReference type="InterPro" id="IPR011006">
    <property type="entry name" value="CheY-like_superfamily"/>
</dbReference>
<dbReference type="PANTHER" id="PTHR44520:SF2">
    <property type="entry name" value="RESPONSE REGULATOR RCP1"/>
    <property type="match status" value="1"/>
</dbReference>
<dbReference type="PROSITE" id="PS50110">
    <property type="entry name" value="RESPONSE_REGULATORY"/>
    <property type="match status" value="1"/>
</dbReference>
<dbReference type="GO" id="GO:0000160">
    <property type="term" value="P:phosphorelay signal transduction system"/>
    <property type="evidence" value="ECO:0007669"/>
    <property type="project" value="InterPro"/>
</dbReference>